<protein>
    <submittedName>
        <fullName evidence="3">Serine hydrolase domain-containing protein</fullName>
        <ecNumber evidence="3">3.-.-.-</ecNumber>
    </submittedName>
</protein>
<dbReference type="Pfam" id="PF00144">
    <property type="entry name" value="Beta-lactamase"/>
    <property type="match status" value="1"/>
</dbReference>
<sequence length="621" mass="66099">MKRHAWLSTWLVLGLIIALMPAHLSAALVAPGDDASETIADIPRAALDAFAEAEIHGRLAATEAPGAMIVVVDRQGNRYARAFGTLGPNDATPLDTRRHLFRIASETKVLTALGILQLTETGRLSLDDDIETHLGGLHLKPRGGAPITIRHLLQHRAGIGNIPMVGSGLRDTRDHPALADYLAENAPRRLRAPGGGIAYTNGAYTLLGRIIETASGETYENYITSRILKPLGMDHAGFPGTVTAPIAQGLFVSPDGVATFPAVDTVTRPSGDAMMTAHEMGSFLGMMLNGGQYQGRQVIGRHALESLYADCWSADPALGGRCLGPTRILRAGTPIYLHGGDYITSMSTWYILPEQGLALWIGNTSSVPIDNDVFEAFLKRFHPTLAAANTTKATGPIEIDLGGTYRINSQTMSASGRFFELLIPSSELVVETSANGISVNGRRYVRIGPDLYQAAESPTIDGDILRFRRNENGRVFELHSNARSATKINVTGSAHVARFTFGSLLAALAILFLFGTARTIMAFKRGTPRSLPALSATACLLPIAGTLAALSLPAAGPFVMFGFPPLFRAAQTLWVLGGIAATALGIALARGSAPRIDHAAGILAIATAAAFIFMLVRWDFL</sequence>
<feature type="transmembrane region" description="Helical" evidence="1">
    <location>
        <begin position="600"/>
        <end position="618"/>
    </location>
</feature>
<name>A0ABW3C4J9_SPHXN</name>
<feature type="transmembrane region" description="Helical" evidence="1">
    <location>
        <begin position="499"/>
        <end position="521"/>
    </location>
</feature>
<comment type="caution">
    <text evidence="3">The sequence shown here is derived from an EMBL/GenBank/DDBJ whole genome shotgun (WGS) entry which is preliminary data.</text>
</comment>
<feature type="domain" description="Beta-lactamase-related" evidence="2">
    <location>
        <begin position="55"/>
        <end position="359"/>
    </location>
</feature>
<evidence type="ECO:0000259" key="2">
    <source>
        <dbReference type="Pfam" id="PF00144"/>
    </source>
</evidence>
<dbReference type="InterPro" id="IPR050789">
    <property type="entry name" value="Diverse_Enzym_Activities"/>
</dbReference>
<dbReference type="PANTHER" id="PTHR43283">
    <property type="entry name" value="BETA-LACTAMASE-RELATED"/>
    <property type="match status" value="1"/>
</dbReference>
<evidence type="ECO:0000256" key="1">
    <source>
        <dbReference type="SAM" id="Phobius"/>
    </source>
</evidence>
<reference evidence="4" key="1">
    <citation type="journal article" date="2019" name="Int. J. Syst. Evol. Microbiol.">
        <title>The Global Catalogue of Microorganisms (GCM) 10K type strain sequencing project: providing services to taxonomists for standard genome sequencing and annotation.</title>
        <authorList>
            <consortium name="The Broad Institute Genomics Platform"/>
            <consortium name="The Broad Institute Genome Sequencing Center for Infectious Disease"/>
            <person name="Wu L."/>
            <person name="Ma J."/>
        </authorList>
    </citation>
    <scope>NUCLEOTIDE SEQUENCE [LARGE SCALE GENOMIC DNA]</scope>
    <source>
        <strain evidence="4">CCUG 52537</strain>
    </source>
</reference>
<dbReference type="SUPFAM" id="SSF56601">
    <property type="entry name" value="beta-lactamase/transpeptidase-like"/>
    <property type="match status" value="1"/>
</dbReference>
<keyword evidence="1" id="KW-1133">Transmembrane helix</keyword>
<organism evidence="3 4">
    <name type="scientific">Sphingosinicella xenopeptidilytica</name>
    <dbReference type="NCBI Taxonomy" id="364098"/>
    <lineage>
        <taxon>Bacteria</taxon>
        <taxon>Pseudomonadati</taxon>
        <taxon>Pseudomonadota</taxon>
        <taxon>Alphaproteobacteria</taxon>
        <taxon>Sphingomonadales</taxon>
        <taxon>Sphingosinicellaceae</taxon>
        <taxon>Sphingosinicella</taxon>
    </lineage>
</organism>
<dbReference type="EMBL" id="JBHTIK010000005">
    <property type="protein sequence ID" value="MFD0848566.1"/>
    <property type="molecule type" value="Genomic_DNA"/>
</dbReference>
<keyword evidence="1" id="KW-0812">Transmembrane</keyword>
<dbReference type="PANTHER" id="PTHR43283:SF3">
    <property type="entry name" value="BETA-LACTAMASE FAMILY PROTEIN (AFU_ORTHOLOGUE AFUA_5G07500)"/>
    <property type="match status" value="1"/>
</dbReference>
<feature type="transmembrane region" description="Helical" evidence="1">
    <location>
        <begin position="533"/>
        <end position="554"/>
    </location>
</feature>
<evidence type="ECO:0000313" key="4">
    <source>
        <dbReference type="Proteomes" id="UP001597124"/>
    </source>
</evidence>
<keyword evidence="3" id="KW-0378">Hydrolase</keyword>
<dbReference type="GO" id="GO:0016787">
    <property type="term" value="F:hydrolase activity"/>
    <property type="evidence" value="ECO:0007669"/>
    <property type="project" value="UniProtKB-KW"/>
</dbReference>
<dbReference type="InterPro" id="IPR012338">
    <property type="entry name" value="Beta-lactam/transpept-like"/>
</dbReference>
<gene>
    <name evidence="3" type="ORF">ACFQ00_09555</name>
</gene>
<evidence type="ECO:0000313" key="3">
    <source>
        <dbReference type="EMBL" id="MFD0848566.1"/>
    </source>
</evidence>
<dbReference type="Proteomes" id="UP001597124">
    <property type="component" value="Unassembled WGS sequence"/>
</dbReference>
<dbReference type="InterPro" id="IPR001466">
    <property type="entry name" value="Beta-lactam-related"/>
</dbReference>
<accession>A0ABW3C4J9</accession>
<feature type="transmembrane region" description="Helical" evidence="1">
    <location>
        <begin position="566"/>
        <end position="588"/>
    </location>
</feature>
<keyword evidence="4" id="KW-1185">Reference proteome</keyword>
<keyword evidence="1" id="KW-0472">Membrane</keyword>
<dbReference type="Gene3D" id="3.40.710.10">
    <property type="entry name" value="DD-peptidase/beta-lactamase superfamily"/>
    <property type="match status" value="1"/>
</dbReference>
<proteinExistence type="predicted"/>
<dbReference type="RefSeq" id="WP_381489525.1">
    <property type="nucleotide sequence ID" value="NZ_JBHTIK010000005.1"/>
</dbReference>
<dbReference type="EC" id="3.-.-.-" evidence="3"/>